<evidence type="ECO:0000256" key="5">
    <source>
        <dbReference type="ARBA" id="ARBA00023002"/>
    </source>
</evidence>
<dbReference type="Gene3D" id="1.20.140.10">
    <property type="entry name" value="Butyryl-CoA Dehydrogenase, subunit A, domain 3"/>
    <property type="match status" value="1"/>
</dbReference>
<evidence type="ECO:0000256" key="6">
    <source>
        <dbReference type="ARBA" id="ARBA00051388"/>
    </source>
</evidence>
<comment type="cofactor">
    <cofactor evidence="1 10">
        <name>FAD</name>
        <dbReference type="ChEBI" id="CHEBI:57692"/>
    </cofactor>
</comment>
<feature type="domain" description="Acetyl-CoA dehydrogenase-like C-terminal" evidence="14">
    <location>
        <begin position="478"/>
        <end position="591"/>
    </location>
</feature>
<keyword evidence="3 10" id="KW-0285">Flavoprotein</keyword>
<dbReference type="InterPro" id="IPR025878">
    <property type="entry name" value="Acyl-CoA_dh-like_C_dom"/>
</dbReference>
<dbReference type="Pfam" id="PF02771">
    <property type="entry name" value="Acyl-CoA_dh_N"/>
    <property type="match status" value="1"/>
</dbReference>
<evidence type="ECO:0000256" key="9">
    <source>
        <dbReference type="ARBA" id="ARBA00069043"/>
    </source>
</evidence>
<evidence type="ECO:0000259" key="12">
    <source>
        <dbReference type="Pfam" id="PF02770"/>
    </source>
</evidence>
<dbReference type="PANTHER" id="PTHR42803:SF1">
    <property type="entry name" value="BROAD-SPECIFICITY LINEAR ACYL-COA DEHYDROGENASE FADE5"/>
    <property type="match status" value="1"/>
</dbReference>
<protein>
    <recommendedName>
        <fullName evidence="9">3-methylmercaptopropionyl-CoA dehydrogenase</fullName>
        <ecNumber evidence="8">1.3.99.41</ecNumber>
    </recommendedName>
</protein>
<dbReference type="RefSeq" id="WP_169623333.1">
    <property type="nucleotide sequence ID" value="NZ_JABBNT010000001.1"/>
</dbReference>
<sequence length="596" mass="65422">MIPYTAPIRDMQFVLKELGLLDQVMQLPGCEETTPDLVDAILEEAGKFASEQLAPLNRSGDLEGVSVENGVVRLPQGFSEAYKAFVDGGWNAVPFEAEHGGQELPWTLATAVSEMWQSSNMAWALCPLLTQGAVEALQAHGSDEQKALYLPKMVSGEWTGTMNLTEPQAGSDLSLVRTKAVRDGDRYRISGTKIFITFGEHDMTDNIVHLVLARLPDAPEGVRGISLFIVPKYLPKDDGTPGARNDLRCVSTEHKLGIMGSPTCVMSFGDNDGAIGFLVGEENRGLEYMFTMMNNARLAVGLQGLAIAERAYQQASAFAKDRKQGRAGDKKLAPIVDHADVRRMLMTMRSSVEAMRGLVLETMLTLDQQKRHPDDSWRKWAERRVGFLTPVIKGWFTDLGVELSSMGVQVHGGMGFIEETGAAQHLRDSRILPIYEGTNGIQAMDLVGRKVLRDEGKAAWEFIEELNVLITALNPIEGDDMARIRKRFALAVDAVEDATEWLLEIGPENPDAASGSAAYYLRAVGITAGGAIMARSARIAIEKLEADPNRPDAAFLKAKIATARFYADNILPQVSSLYRSMKHGWETLRDIPDDIL</sequence>
<evidence type="ECO:0000256" key="8">
    <source>
        <dbReference type="ARBA" id="ARBA00066694"/>
    </source>
</evidence>
<dbReference type="InterPro" id="IPR009075">
    <property type="entry name" value="AcylCo_DH/oxidase_C"/>
</dbReference>
<dbReference type="Proteomes" id="UP000539372">
    <property type="component" value="Unassembled WGS sequence"/>
</dbReference>
<dbReference type="InterPro" id="IPR046373">
    <property type="entry name" value="Acyl-CoA_Oxase/DH_mid-dom_sf"/>
</dbReference>
<dbReference type="Pfam" id="PF02770">
    <property type="entry name" value="Acyl-CoA_dh_M"/>
    <property type="match status" value="1"/>
</dbReference>
<dbReference type="InterPro" id="IPR036250">
    <property type="entry name" value="AcylCo_DH-like_C"/>
</dbReference>
<dbReference type="GO" id="GO:0016627">
    <property type="term" value="F:oxidoreductase activity, acting on the CH-CH group of donors"/>
    <property type="evidence" value="ECO:0007669"/>
    <property type="project" value="InterPro"/>
</dbReference>
<evidence type="ECO:0000256" key="4">
    <source>
        <dbReference type="ARBA" id="ARBA00022827"/>
    </source>
</evidence>
<evidence type="ECO:0000256" key="1">
    <source>
        <dbReference type="ARBA" id="ARBA00001974"/>
    </source>
</evidence>
<dbReference type="PANTHER" id="PTHR42803">
    <property type="entry name" value="ACYL-COA DEHYDROGENASE"/>
    <property type="match status" value="1"/>
</dbReference>
<accession>A0A7Y0DWR3</accession>
<dbReference type="InterPro" id="IPR009100">
    <property type="entry name" value="AcylCoA_DH/oxidase_NM_dom_sf"/>
</dbReference>
<evidence type="ECO:0000256" key="2">
    <source>
        <dbReference type="ARBA" id="ARBA00009347"/>
    </source>
</evidence>
<comment type="catalytic activity">
    <reaction evidence="6">
        <text>3-(methylsulfanyl)propanoyl-CoA + oxidized [electron-transfer flavoprotein] + H(+) = 3-(methylsulfanyl)acryloyl-CoA + reduced [electron-transfer flavoprotein]</text>
        <dbReference type="Rhea" id="RHEA:52612"/>
        <dbReference type="Rhea" id="RHEA-COMP:10685"/>
        <dbReference type="Rhea" id="RHEA-COMP:10686"/>
        <dbReference type="ChEBI" id="CHEBI:15378"/>
        <dbReference type="ChEBI" id="CHEBI:57692"/>
        <dbReference type="ChEBI" id="CHEBI:58307"/>
        <dbReference type="ChEBI" id="CHEBI:82815"/>
        <dbReference type="ChEBI" id="CHEBI:84994"/>
        <dbReference type="EC" id="1.3.99.41"/>
    </reaction>
    <physiologicalReaction direction="left-to-right" evidence="6">
        <dbReference type="Rhea" id="RHEA:52613"/>
    </physiologicalReaction>
</comment>
<dbReference type="InterPro" id="IPR052166">
    <property type="entry name" value="Diverse_Acyl-CoA_DH"/>
</dbReference>
<feature type="domain" description="Acyl-CoA dehydrogenase/oxidase N-terminal" evidence="13">
    <location>
        <begin position="40"/>
        <end position="157"/>
    </location>
</feature>
<reference evidence="15 16" key="1">
    <citation type="submission" date="2020-04" db="EMBL/GenBank/DDBJ databases">
        <title>Rhodospirillaceae bacterium KN72 isolated from deep sea.</title>
        <authorList>
            <person name="Zhang D.-C."/>
        </authorList>
    </citation>
    <scope>NUCLEOTIDE SEQUENCE [LARGE SCALE GENOMIC DNA]</scope>
    <source>
        <strain evidence="15 16">KN72</strain>
    </source>
</reference>
<evidence type="ECO:0000313" key="16">
    <source>
        <dbReference type="Proteomes" id="UP000539372"/>
    </source>
</evidence>
<evidence type="ECO:0000256" key="10">
    <source>
        <dbReference type="RuleBase" id="RU362125"/>
    </source>
</evidence>
<dbReference type="InterPro" id="IPR037069">
    <property type="entry name" value="AcylCoA_DH/ox_N_sf"/>
</dbReference>
<evidence type="ECO:0000259" key="14">
    <source>
        <dbReference type="Pfam" id="PF12806"/>
    </source>
</evidence>
<comment type="caution">
    <text evidence="15">The sequence shown here is derived from an EMBL/GenBank/DDBJ whole genome shotgun (WGS) entry which is preliminary data.</text>
</comment>
<dbReference type="SUPFAM" id="SSF47203">
    <property type="entry name" value="Acyl-CoA dehydrogenase C-terminal domain-like"/>
    <property type="match status" value="1"/>
</dbReference>
<evidence type="ECO:0000313" key="15">
    <source>
        <dbReference type="EMBL" id="NMM43022.1"/>
    </source>
</evidence>
<feature type="domain" description="Acyl-CoA dehydrogenase/oxidase C-terminal" evidence="11">
    <location>
        <begin position="283"/>
        <end position="446"/>
    </location>
</feature>
<dbReference type="InterPro" id="IPR013786">
    <property type="entry name" value="AcylCoA_DH/ox_N"/>
</dbReference>
<dbReference type="Gene3D" id="1.10.540.10">
    <property type="entry name" value="Acyl-CoA dehydrogenase/oxidase, N-terminal domain"/>
    <property type="match status" value="1"/>
</dbReference>
<dbReference type="Gene3D" id="2.40.110.10">
    <property type="entry name" value="Butyryl-CoA Dehydrogenase, subunit A, domain 2"/>
    <property type="match status" value="1"/>
</dbReference>
<keyword evidence="16" id="KW-1185">Reference proteome</keyword>
<keyword evidence="5 10" id="KW-0560">Oxidoreductase</keyword>
<dbReference type="FunFam" id="2.40.110.10:FF:000031">
    <property type="entry name" value="Acyl-CoA dehydrogenase, putative"/>
    <property type="match status" value="1"/>
</dbReference>
<comment type="similarity">
    <text evidence="2 10">Belongs to the acyl-CoA dehydrogenase family.</text>
</comment>
<dbReference type="GO" id="GO:0050660">
    <property type="term" value="F:flavin adenine dinucleotide binding"/>
    <property type="evidence" value="ECO:0007669"/>
    <property type="project" value="InterPro"/>
</dbReference>
<feature type="domain" description="Acyl-CoA oxidase/dehydrogenase middle" evidence="12">
    <location>
        <begin position="162"/>
        <end position="269"/>
    </location>
</feature>
<dbReference type="Pfam" id="PF00441">
    <property type="entry name" value="Acyl-CoA_dh_1"/>
    <property type="match status" value="1"/>
</dbReference>
<dbReference type="Pfam" id="PF12806">
    <property type="entry name" value="Acyl-CoA_dh_C"/>
    <property type="match status" value="1"/>
</dbReference>
<dbReference type="EMBL" id="JABBNT010000001">
    <property type="protein sequence ID" value="NMM43022.1"/>
    <property type="molecule type" value="Genomic_DNA"/>
</dbReference>
<evidence type="ECO:0000256" key="3">
    <source>
        <dbReference type="ARBA" id="ARBA00022630"/>
    </source>
</evidence>
<gene>
    <name evidence="15" type="ORF">HH303_00935</name>
</gene>
<organism evidence="15 16">
    <name type="scientific">Pacificispira spongiicola</name>
    <dbReference type="NCBI Taxonomy" id="2729598"/>
    <lineage>
        <taxon>Bacteria</taxon>
        <taxon>Pseudomonadati</taxon>
        <taxon>Pseudomonadota</taxon>
        <taxon>Alphaproteobacteria</taxon>
        <taxon>Rhodospirillales</taxon>
        <taxon>Rhodospirillaceae</taxon>
        <taxon>Pacificispira</taxon>
    </lineage>
</organism>
<proteinExistence type="inferred from homology"/>
<keyword evidence="4 10" id="KW-0274">FAD</keyword>
<dbReference type="EC" id="1.3.99.41" evidence="8"/>
<evidence type="ECO:0000259" key="11">
    <source>
        <dbReference type="Pfam" id="PF00441"/>
    </source>
</evidence>
<dbReference type="AlphaFoldDB" id="A0A7Y0DWR3"/>
<name>A0A7Y0DWR3_9PROT</name>
<evidence type="ECO:0000256" key="7">
    <source>
        <dbReference type="ARBA" id="ARBA00058683"/>
    </source>
</evidence>
<evidence type="ECO:0000259" key="13">
    <source>
        <dbReference type="Pfam" id="PF02771"/>
    </source>
</evidence>
<comment type="function">
    <text evidence="7">Involved in the assimilation of dimethylsulphoniopropionate (DMSP), an important compound in the fixation of carbon in marine phytoplankton, by mediating the conversion of 3-(methylthio)propanoyl-CoA (MMPA-CoA) to 3-(methylthio)acryloyl-CoA (MTA-CoA).</text>
</comment>
<dbReference type="InterPro" id="IPR006091">
    <property type="entry name" value="Acyl-CoA_Oxase/DH_mid-dom"/>
</dbReference>
<dbReference type="SUPFAM" id="SSF56645">
    <property type="entry name" value="Acyl-CoA dehydrogenase NM domain-like"/>
    <property type="match status" value="1"/>
</dbReference>